<comment type="subcellular location">
    <subcellularLocation>
        <location evidence="1">Membrane</location>
    </subcellularLocation>
</comment>
<dbReference type="PANTHER" id="PTHR32089">
    <property type="entry name" value="METHYL-ACCEPTING CHEMOTAXIS PROTEIN MCPB"/>
    <property type="match status" value="1"/>
</dbReference>
<dbReference type="Proteomes" id="UP000298050">
    <property type="component" value="Unassembled WGS sequence"/>
</dbReference>
<dbReference type="RefSeq" id="WP_135446578.1">
    <property type="nucleotide sequence ID" value="NZ_SRLE01000018.1"/>
</dbReference>
<comment type="caution">
    <text evidence="5">The sequence shown here is derived from an EMBL/GenBank/DDBJ whole genome shotgun (WGS) entry which is preliminary data.</text>
</comment>
<dbReference type="OrthoDB" id="2489132at2"/>
<dbReference type="GO" id="GO:0016020">
    <property type="term" value="C:membrane"/>
    <property type="evidence" value="ECO:0007669"/>
    <property type="project" value="UniProtKB-SubCell"/>
</dbReference>
<dbReference type="SMART" id="SM00283">
    <property type="entry name" value="MA"/>
    <property type="match status" value="1"/>
</dbReference>
<dbReference type="AlphaFoldDB" id="A0A4Z0LU84"/>
<gene>
    <name evidence="5" type="ORF">E4634_20625</name>
</gene>
<proteinExistence type="predicted"/>
<evidence type="ECO:0000259" key="4">
    <source>
        <dbReference type="PROSITE" id="PS50111"/>
    </source>
</evidence>
<dbReference type="InterPro" id="IPR004089">
    <property type="entry name" value="MCPsignal_dom"/>
</dbReference>
<keyword evidence="2 3" id="KW-0807">Transducer</keyword>
<dbReference type="GO" id="GO:0007165">
    <property type="term" value="P:signal transduction"/>
    <property type="evidence" value="ECO:0007669"/>
    <property type="project" value="UniProtKB-KW"/>
</dbReference>
<protein>
    <submittedName>
        <fullName evidence="5">Methyl-accepting chemotaxis protein</fullName>
    </submittedName>
</protein>
<evidence type="ECO:0000256" key="3">
    <source>
        <dbReference type="PROSITE-ProRule" id="PRU00284"/>
    </source>
</evidence>
<dbReference type="EMBL" id="SRLE01000018">
    <property type="protein sequence ID" value="TGD70814.1"/>
    <property type="molecule type" value="Genomic_DNA"/>
</dbReference>
<organism evidence="5 6">
    <name type="scientific">Mangrovimicrobium sediminis</name>
    <dbReference type="NCBI Taxonomy" id="2562682"/>
    <lineage>
        <taxon>Bacteria</taxon>
        <taxon>Pseudomonadati</taxon>
        <taxon>Pseudomonadota</taxon>
        <taxon>Gammaproteobacteria</taxon>
        <taxon>Cellvibrionales</taxon>
        <taxon>Halieaceae</taxon>
        <taxon>Mangrovimicrobium</taxon>
    </lineage>
</organism>
<dbReference type="PROSITE" id="PS50111">
    <property type="entry name" value="CHEMOTAXIS_TRANSDUC_2"/>
    <property type="match status" value="1"/>
</dbReference>
<evidence type="ECO:0000256" key="2">
    <source>
        <dbReference type="ARBA" id="ARBA00023224"/>
    </source>
</evidence>
<reference evidence="5 6" key="1">
    <citation type="submission" date="2019-04" db="EMBL/GenBank/DDBJ databases">
        <title>Taxonomy of novel Haliea sp. from mangrove soil of West Coast of India.</title>
        <authorList>
            <person name="Verma A."/>
            <person name="Kumar P."/>
            <person name="Krishnamurthi S."/>
        </authorList>
    </citation>
    <scope>NUCLEOTIDE SEQUENCE [LARGE SCALE GENOMIC DNA]</scope>
    <source>
        <strain evidence="5 6">SAOS-164</strain>
    </source>
</reference>
<keyword evidence="6" id="KW-1185">Reference proteome</keyword>
<evidence type="ECO:0000256" key="1">
    <source>
        <dbReference type="ARBA" id="ARBA00004370"/>
    </source>
</evidence>
<sequence>MQQPHLTAVPDIAEGSASRVPDVNRVNAFTTELSRRGEFVSVNIADIAGSIDTVTKFVAAQLEKFHYLEDMAKQMGAGMQAINEASVQTDKVARESAAEGDKSRAAVQAAVTDIRDLVSAVASFEQRLKKLEESLNGVGEIADGIQQIAAQTNLLALNATVEAARAGEAGRGFAVVAAEVKTLAQRTGGATDEINRTLSTLTSQIGDLIRESNDAIGKAQSVNGGVEVINTTVEHFAEAFHEVEDLVGNINGAAAENKNRCAGVMGEIDALVKGVEATSEDLAHADRRIGGVLDHAEGLIDIIADSGFKTVDSEIIDQIQKRARMISEAFEEGIRNGEITLDDLFDERYVPVAGTNPQQVTTRFTQFTDRVLPGIQEPVLAFSDAVVFCAAVDRNGYLPTHNRKFSMPQRQDPVWNNANSRNRRLFKDRTGLAAGQNTKPFLLQTYRRDMGGGKFAMMKDLSAPISVRGKHWGGLRIGYKMVG</sequence>
<dbReference type="Pfam" id="PF00015">
    <property type="entry name" value="MCPsignal"/>
    <property type="match status" value="1"/>
</dbReference>
<dbReference type="SUPFAM" id="SSF58104">
    <property type="entry name" value="Methyl-accepting chemotaxis protein (MCP) signaling domain"/>
    <property type="match status" value="1"/>
</dbReference>
<feature type="domain" description="Methyl-accepting transducer" evidence="4">
    <location>
        <begin position="36"/>
        <end position="272"/>
    </location>
</feature>
<dbReference type="Gene3D" id="1.10.287.950">
    <property type="entry name" value="Methyl-accepting chemotaxis protein"/>
    <property type="match status" value="1"/>
</dbReference>
<accession>A0A4Z0LU84</accession>
<dbReference type="PANTHER" id="PTHR32089:SF114">
    <property type="entry name" value="METHYL-ACCEPTING CHEMOTAXIS PROTEIN MCPB"/>
    <property type="match status" value="1"/>
</dbReference>
<dbReference type="GO" id="GO:0006935">
    <property type="term" value="P:chemotaxis"/>
    <property type="evidence" value="ECO:0007669"/>
    <property type="project" value="UniProtKB-ARBA"/>
</dbReference>
<evidence type="ECO:0000313" key="5">
    <source>
        <dbReference type="EMBL" id="TGD70814.1"/>
    </source>
</evidence>
<name>A0A4Z0LU84_9GAMM</name>
<evidence type="ECO:0000313" key="6">
    <source>
        <dbReference type="Proteomes" id="UP000298050"/>
    </source>
</evidence>